<dbReference type="PANTHER" id="PTHR13090:SF1">
    <property type="entry name" value="ARGININE-HYDROXYLASE NDUFAF5, MITOCHONDRIAL"/>
    <property type="match status" value="1"/>
</dbReference>
<keyword evidence="6 8" id="KW-0949">S-adenosyl-L-methionine</keyword>
<comment type="caution">
    <text evidence="10">The sequence shown here is derived from an EMBL/GenBank/DDBJ whole genome shotgun (WGS) entry which is preliminary data.</text>
</comment>
<dbReference type="Gene3D" id="3.40.50.150">
    <property type="entry name" value="Vaccinia Virus protein VP39"/>
    <property type="match status" value="1"/>
</dbReference>
<dbReference type="InterPro" id="IPR050602">
    <property type="entry name" value="Malonyl-ACP_OMT"/>
</dbReference>
<evidence type="ECO:0000256" key="1">
    <source>
        <dbReference type="ARBA" id="ARBA00000852"/>
    </source>
</evidence>
<evidence type="ECO:0000256" key="7">
    <source>
        <dbReference type="ARBA" id="ARBA00022756"/>
    </source>
</evidence>
<keyword evidence="4 8" id="KW-0489">Methyltransferase</keyword>
<keyword evidence="5 8" id="KW-0808">Transferase</keyword>
<dbReference type="Pfam" id="PF08241">
    <property type="entry name" value="Methyltransf_11"/>
    <property type="match status" value="1"/>
</dbReference>
<dbReference type="EC" id="2.1.1.197" evidence="3 8"/>
<evidence type="ECO:0000313" key="10">
    <source>
        <dbReference type="EMBL" id="GLR11498.1"/>
    </source>
</evidence>
<evidence type="ECO:0000256" key="8">
    <source>
        <dbReference type="HAMAP-Rule" id="MF_00835"/>
    </source>
</evidence>
<keyword evidence="7 8" id="KW-0093">Biotin biosynthesis</keyword>
<dbReference type="InterPro" id="IPR013216">
    <property type="entry name" value="Methyltransf_11"/>
</dbReference>
<name>A0ABQ5YD18_9NEIS</name>
<evidence type="ECO:0000256" key="6">
    <source>
        <dbReference type="ARBA" id="ARBA00022691"/>
    </source>
</evidence>
<comment type="function">
    <text evidence="8">Converts the free carboxyl group of a malonyl-thioester to its methyl ester by transfer of a methyl group from S-adenosyl-L-methionine (SAM). It allows to synthesize pimeloyl-ACP via the fatty acid synthetic pathway.</text>
</comment>
<dbReference type="PANTHER" id="PTHR13090">
    <property type="entry name" value="ARGININE-HYDROXYLASE NDUFAF5, MITOCHONDRIAL"/>
    <property type="match status" value="1"/>
</dbReference>
<sequence length="291" mass="32614">MESFYTDKSQVRRAFERSARTYDGAAVLQREVADRMFERLELVKLAPAQMLDAGCGTGYAGPKLRGRYPDARLIELDLAMAMLKVAAGRIGLLGKVFGKRHWQVCADLESLPLANDSVDLVWSSLAMQWLNEPDAAFRECHRVLRPEGLLMFSTFGPDTLLELKQSFGQVDDKPHVNRFIDMHDLGDALSHAGFSAPVMDMEKIVLTYADVRSVMRDLKAIGAHNVAMGRSRGLMGKQAFARAEAAYEQMRRDGKLPATYEVVYGHAWKPQAKPQLADGRQVIEFRPRPKT</sequence>
<dbReference type="InterPro" id="IPR011814">
    <property type="entry name" value="BioC"/>
</dbReference>
<accession>A0ABQ5YD18</accession>
<dbReference type="NCBIfam" id="TIGR02072">
    <property type="entry name" value="BioC"/>
    <property type="match status" value="1"/>
</dbReference>
<comment type="catalytic activity">
    <reaction evidence="1 8">
        <text>malonyl-[ACP] + S-adenosyl-L-methionine = malonyl-[ACP] methyl ester + S-adenosyl-L-homocysteine</text>
        <dbReference type="Rhea" id="RHEA:17105"/>
        <dbReference type="Rhea" id="RHEA-COMP:9623"/>
        <dbReference type="Rhea" id="RHEA-COMP:9954"/>
        <dbReference type="ChEBI" id="CHEBI:57856"/>
        <dbReference type="ChEBI" id="CHEBI:59789"/>
        <dbReference type="ChEBI" id="CHEBI:78449"/>
        <dbReference type="ChEBI" id="CHEBI:78845"/>
        <dbReference type="EC" id="2.1.1.197"/>
    </reaction>
</comment>
<dbReference type="CDD" id="cd02440">
    <property type="entry name" value="AdoMet_MTases"/>
    <property type="match status" value="1"/>
</dbReference>
<comment type="pathway">
    <text evidence="2 8">Cofactor biosynthesis; biotin biosynthesis.</text>
</comment>
<organism evidence="10 11">
    <name type="scientific">Chitinimonas prasina</name>
    <dbReference type="NCBI Taxonomy" id="1434937"/>
    <lineage>
        <taxon>Bacteria</taxon>
        <taxon>Pseudomonadati</taxon>
        <taxon>Pseudomonadota</taxon>
        <taxon>Betaproteobacteria</taxon>
        <taxon>Neisseriales</taxon>
        <taxon>Chitinibacteraceae</taxon>
        <taxon>Chitinimonas</taxon>
    </lineage>
</organism>
<evidence type="ECO:0000256" key="3">
    <source>
        <dbReference type="ARBA" id="ARBA00012327"/>
    </source>
</evidence>
<gene>
    <name evidence="10" type="primary">bioC1</name>
    <name evidence="8" type="synonym">bioC</name>
    <name evidence="10" type="ORF">GCM10007907_02880</name>
</gene>
<evidence type="ECO:0000256" key="2">
    <source>
        <dbReference type="ARBA" id="ARBA00004746"/>
    </source>
</evidence>
<proteinExistence type="inferred from homology"/>
<feature type="domain" description="Methyltransferase type 11" evidence="9">
    <location>
        <begin position="51"/>
        <end position="152"/>
    </location>
</feature>
<evidence type="ECO:0000256" key="5">
    <source>
        <dbReference type="ARBA" id="ARBA00022679"/>
    </source>
</evidence>
<keyword evidence="11" id="KW-1185">Reference proteome</keyword>
<comment type="similarity">
    <text evidence="8">Belongs to the methyltransferase superfamily.</text>
</comment>
<dbReference type="RefSeq" id="WP_284194653.1">
    <property type="nucleotide sequence ID" value="NZ_BSOG01000001.1"/>
</dbReference>
<protein>
    <recommendedName>
        <fullName evidence="3 8">Malonyl-[acyl-carrier protein] O-methyltransferase</fullName>
        <shortName evidence="8">Malonyl-ACP O-methyltransferase</shortName>
        <ecNumber evidence="3 8">2.1.1.197</ecNumber>
    </recommendedName>
    <alternativeName>
        <fullName evidence="8">Biotin synthesis protein BioC</fullName>
    </alternativeName>
</protein>
<evidence type="ECO:0000256" key="4">
    <source>
        <dbReference type="ARBA" id="ARBA00022603"/>
    </source>
</evidence>
<dbReference type="EMBL" id="BSOG01000001">
    <property type="protein sequence ID" value="GLR11498.1"/>
    <property type="molecule type" value="Genomic_DNA"/>
</dbReference>
<evidence type="ECO:0000259" key="9">
    <source>
        <dbReference type="Pfam" id="PF08241"/>
    </source>
</evidence>
<dbReference type="HAMAP" id="MF_00835">
    <property type="entry name" value="BioC"/>
    <property type="match status" value="1"/>
</dbReference>
<dbReference type="Proteomes" id="UP001156706">
    <property type="component" value="Unassembled WGS sequence"/>
</dbReference>
<evidence type="ECO:0000313" key="11">
    <source>
        <dbReference type="Proteomes" id="UP001156706"/>
    </source>
</evidence>
<dbReference type="InterPro" id="IPR029063">
    <property type="entry name" value="SAM-dependent_MTases_sf"/>
</dbReference>
<reference evidence="11" key="1">
    <citation type="journal article" date="2019" name="Int. J. Syst. Evol. Microbiol.">
        <title>The Global Catalogue of Microorganisms (GCM) 10K type strain sequencing project: providing services to taxonomists for standard genome sequencing and annotation.</title>
        <authorList>
            <consortium name="The Broad Institute Genomics Platform"/>
            <consortium name="The Broad Institute Genome Sequencing Center for Infectious Disease"/>
            <person name="Wu L."/>
            <person name="Ma J."/>
        </authorList>
    </citation>
    <scope>NUCLEOTIDE SEQUENCE [LARGE SCALE GENOMIC DNA]</scope>
    <source>
        <strain evidence="11">NBRC 110044</strain>
    </source>
</reference>
<dbReference type="SUPFAM" id="SSF53335">
    <property type="entry name" value="S-adenosyl-L-methionine-dependent methyltransferases"/>
    <property type="match status" value="1"/>
</dbReference>